<dbReference type="NCBIfam" id="TIGR01683">
    <property type="entry name" value="thiS"/>
    <property type="match status" value="1"/>
</dbReference>
<dbReference type="PANTHER" id="PTHR34472">
    <property type="entry name" value="SULFUR CARRIER PROTEIN THIS"/>
    <property type="match status" value="1"/>
</dbReference>
<dbReference type="FunCoup" id="D1C3W0">
    <property type="interactions" value="13"/>
</dbReference>
<dbReference type="eggNOG" id="COG2104">
    <property type="taxonomic scope" value="Bacteria"/>
</dbReference>
<evidence type="ECO:0000313" key="1">
    <source>
        <dbReference type="EMBL" id="ACZ38927.1"/>
    </source>
</evidence>
<organism evidence="1 2">
    <name type="scientific">Sphaerobacter thermophilus (strain ATCC 49802 / DSM 20745 / KCCM 41009 / NCIMB 13125 / S 6022)</name>
    <dbReference type="NCBI Taxonomy" id="479434"/>
    <lineage>
        <taxon>Bacteria</taxon>
        <taxon>Pseudomonadati</taxon>
        <taxon>Thermomicrobiota</taxon>
        <taxon>Thermomicrobia</taxon>
        <taxon>Sphaerobacterales</taxon>
        <taxon>Sphaerobacterineae</taxon>
        <taxon>Sphaerobacteraceae</taxon>
        <taxon>Sphaerobacter</taxon>
    </lineage>
</organism>
<dbReference type="Gene3D" id="3.10.20.30">
    <property type="match status" value="1"/>
</dbReference>
<dbReference type="RefSeq" id="WP_012871974.1">
    <property type="nucleotide sequence ID" value="NC_013523.1"/>
</dbReference>
<evidence type="ECO:0000313" key="2">
    <source>
        <dbReference type="Proteomes" id="UP000002027"/>
    </source>
</evidence>
<dbReference type="InParanoid" id="D1C3W0"/>
<dbReference type="InterPro" id="IPR003749">
    <property type="entry name" value="ThiS/MoaD-like"/>
</dbReference>
<dbReference type="AlphaFoldDB" id="D1C3W0"/>
<proteinExistence type="predicted"/>
<dbReference type="KEGG" id="sti:Sthe_1492"/>
<sequence>MMEIRVNGKPMQVDGVRTVADLLKRQGIKPILVAVEHNGSIVPRAEFETRTIEPGDTLEIVHFVGGG</sequence>
<dbReference type="STRING" id="479434.Sthe_1492"/>
<reference evidence="1 2" key="2">
    <citation type="journal article" date="2010" name="Stand. Genomic Sci.">
        <title>Complete genome sequence of Desulfohalobium retbaense type strain (HR(100)).</title>
        <authorList>
            <person name="Spring S."/>
            <person name="Nolan M."/>
            <person name="Lapidus A."/>
            <person name="Glavina Del Rio T."/>
            <person name="Copeland A."/>
            <person name="Tice H."/>
            <person name="Cheng J.F."/>
            <person name="Lucas S."/>
            <person name="Land M."/>
            <person name="Chen F."/>
            <person name="Bruce D."/>
            <person name="Goodwin L."/>
            <person name="Pitluck S."/>
            <person name="Ivanova N."/>
            <person name="Mavromatis K."/>
            <person name="Mikhailova N."/>
            <person name="Pati A."/>
            <person name="Chen A."/>
            <person name="Palaniappan K."/>
            <person name="Hauser L."/>
            <person name="Chang Y.J."/>
            <person name="Jeffries C.D."/>
            <person name="Munk C."/>
            <person name="Kiss H."/>
            <person name="Chain P."/>
            <person name="Han C."/>
            <person name="Brettin T."/>
            <person name="Detter J.C."/>
            <person name="Schuler E."/>
            <person name="Goker M."/>
            <person name="Rohde M."/>
            <person name="Bristow J."/>
            <person name="Eisen J.A."/>
            <person name="Markowitz V."/>
            <person name="Hugenholtz P."/>
            <person name="Kyrpides N.C."/>
            <person name="Klenk H.P."/>
        </authorList>
    </citation>
    <scope>NUCLEOTIDE SEQUENCE [LARGE SCALE GENOMIC DNA]</scope>
    <source>
        <strain evidence="2">ATCC 49802 / DSM 20745 / S 6022</strain>
    </source>
</reference>
<dbReference type="EMBL" id="CP001823">
    <property type="protein sequence ID" value="ACZ38927.1"/>
    <property type="molecule type" value="Genomic_DNA"/>
</dbReference>
<reference evidence="2" key="1">
    <citation type="submission" date="2009-11" db="EMBL/GenBank/DDBJ databases">
        <title>The complete chromosome 1 of Sphaerobacter thermophilus DSM 20745.</title>
        <authorList>
            <person name="Lucas S."/>
            <person name="Copeland A."/>
            <person name="Lapidus A."/>
            <person name="Glavina del Rio T."/>
            <person name="Dalin E."/>
            <person name="Tice H."/>
            <person name="Bruce D."/>
            <person name="Goodwin L."/>
            <person name="Pitluck S."/>
            <person name="Kyrpides N."/>
            <person name="Mavromatis K."/>
            <person name="Ivanova N."/>
            <person name="Mikhailova N."/>
            <person name="LaButti K.M."/>
            <person name="Clum A."/>
            <person name="Sun H.I."/>
            <person name="Brettin T."/>
            <person name="Detter J.C."/>
            <person name="Han C."/>
            <person name="Larimer F."/>
            <person name="Land M."/>
            <person name="Hauser L."/>
            <person name="Markowitz V."/>
            <person name="Cheng J.F."/>
            <person name="Hugenholtz P."/>
            <person name="Woyke T."/>
            <person name="Wu D."/>
            <person name="Steenblock K."/>
            <person name="Schneider S."/>
            <person name="Pukall R."/>
            <person name="Goeker M."/>
            <person name="Klenk H.P."/>
            <person name="Eisen J.A."/>
        </authorList>
    </citation>
    <scope>NUCLEOTIDE SEQUENCE [LARGE SCALE GENOMIC DNA]</scope>
    <source>
        <strain evidence="2">ATCC 49802 / DSM 20745 / S 6022</strain>
    </source>
</reference>
<dbReference type="Pfam" id="PF02597">
    <property type="entry name" value="ThiS"/>
    <property type="match status" value="1"/>
</dbReference>
<dbReference type="SUPFAM" id="SSF54285">
    <property type="entry name" value="MoaD/ThiS"/>
    <property type="match status" value="1"/>
</dbReference>
<dbReference type="HOGENOM" id="CLU_174611_3_4_0"/>
<dbReference type="InterPro" id="IPR010035">
    <property type="entry name" value="Thi_S"/>
</dbReference>
<name>D1C3W0_SPHTD</name>
<protein>
    <submittedName>
        <fullName evidence="1">Thiamine biosynthesis protein ThiS</fullName>
    </submittedName>
</protein>
<accession>D1C3W0</accession>
<gene>
    <name evidence="1" type="ordered locus">Sthe_1492</name>
</gene>
<dbReference type="InterPro" id="IPR012675">
    <property type="entry name" value="Beta-grasp_dom_sf"/>
</dbReference>
<keyword evidence="2" id="KW-1185">Reference proteome</keyword>
<dbReference type="CDD" id="cd00565">
    <property type="entry name" value="Ubl_ThiS"/>
    <property type="match status" value="1"/>
</dbReference>
<dbReference type="InterPro" id="IPR016155">
    <property type="entry name" value="Mopterin_synth/thiamin_S_b"/>
</dbReference>
<dbReference type="PANTHER" id="PTHR34472:SF1">
    <property type="entry name" value="SULFUR CARRIER PROTEIN THIS"/>
    <property type="match status" value="1"/>
</dbReference>
<dbReference type="Proteomes" id="UP000002027">
    <property type="component" value="Chromosome 1"/>
</dbReference>